<accession>B0VJ07</accession>
<gene>
    <name evidence="9" type="ordered locus">CLOAM1343</name>
</gene>
<dbReference type="SMART" id="SM01080">
    <property type="entry name" value="CHASE2"/>
    <property type="match status" value="1"/>
</dbReference>
<feature type="transmembrane region" description="Helical" evidence="7">
    <location>
        <begin position="316"/>
        <end position="336"/>
    </location>
</feature>
<dbReference type="OrthoDB" id="1522078at2"/>
<organism evidence="9 10">
    <name type="scientific">Cloacimonas acidaminovorans (strain Evry)</name>
    <dbReference type="NCBI Taxonomy" id="459349"/>
    <lineage>
        <taxon>Bacteria</taxon>
        <taxon>Pseudomonadati</taxon>
        <taxon>Candidatus Cloacimonadota</taxon>
        <taxon>Candidatus Cloacimonadia</taxon>
        <taxon>Candidatus Cloacimonadales</taxon>
        <taxon>Candidatus Cloacimonadaceae</taxon>
        <taxon>Candidatus Cloacimonas</taxon>
    </lineage>
</organism>
<feature type="transmembrane region" description="Helical" evidence="7">
    <location>
        <begin position="375"/>
        <end position="393"/>
    </location>
</feature>
<keyword evidence="4 7" id="KW-0812">Transmembrane</keyword>
<evidence type="ECO:0000256" key="3">
    <source>
        <dbReference type="ARBA" id="ARBA00022475"/>
    </source>
</evidence>
<evidence type="ECO:0000313" key="9">
    <source>
        <dbReference type="EMBL" id="CAO81199.1"/>
    </source>
</evidence>
<comment type="similarity">
    <text evidence="2">Belongs to the adenylyl cyclase class-3 family.</text>
</comment>
<dbReference type="HOGENOM" id="CLU_000445_85_1_0"/>
<dbReference type="GO" id="GO:0004016">
    <property type="term" value="F:adenylate cyclase activity"/>
    <property type="evidence" value="ECO:0007669"/>
    <property type="project" value="UniProtKB-EC"/>
</dbReference>
<dbReference type="InterPro" id="IPR007890">
    <property type="entry name" value="CHASE2"/>
</dbReference>
<feature type="transmembrane region" description="Helical" evidence="7">
    <location>
        <begin position="6"/>
        <end position="26"/>
    </location>
</feature>
<dbReference type="RefSeq" id="WP_015425057.1">
    <property type="nucleotide sequence ID" value="NC_020449.1"/>
</dbReference>
<dbReference type="EMBL" id="CU466930">
    <property type="protein sequence ID" value="CAO81199.1"/>
    <property type="molecule type" value="Genomic_DNA"/>
</dbReference>
<dbReference type="Proteomes" id="UP000002019">
    <property type="component" value="Chromosome"/>
</dbReference>
<dbReference type="Pfam" id="PF00211">
    <property type="entry name" value="Guanylate_cyc"/>
    <property type="match status" value="1"/>
</dbReference>
<proteinExistence type="inferred from homology"/>
<dbReference type="Gene3D" id="3.30.70.1230">
    <property type="entry name" value="Nucleotide cyclase"/>
    <property type="match status" value="1"/>
</dbReference>
<keyword evidence="3" id="KW-1003">Cell membrane</keyword>
<feature type="domain" description="Guanylate cyclase" evidence="8">
    <location>
        <begin position="434"/>
        <end position="566"/>
    </location>
</feature>
<dbReference type="PANTHER" id="PTHR43081">
    <property type="entry name" value="ADENYLATE CYCLASE, TERMINAL-DIFFERENTIATION SPECIFIC-RELATED"/>
    <property type="match status" value="1"/>
</dbReference>
<evidence type="ECO:0000256" key="5">
    <source>
        <dbReference type="ARBA" id="ARBA00022989"/>
    </source>
</evidence>
<dbReference type="SMART" id="SM00044">
    <property type="entry name" value="CYCc"/>
    <property type="match status" value="1"/>
</dbReference>
<dbReference type="PANTHER" id="PTHR43081:SF1">
    <property type="entry name" value="ADENYLATE CYCLASE, TERMINAL-DIFFERENTIATION SPECIFIC"/>
    <property type="match status" value="1"/>
</dbReference>
<feature type="transmembrane region" description="Helical" evidence="7">
    <location>
        <begin position="342"/>
        <end position="363"/>
    </location>
</feature>
<reference evidence="9 10" key="1">
    <citation type="journal article" date="2008" name="J. Bacteriol.">
        <title>'Candidatus Cloacamonas acidaminovorans': genome sequence reconstruction provides a first glimpse of a new bacterial division.</title>
        <authorList>
            <person name="Pelletier E."/>
            <person name="Kreimeyer A."/>
            <person name="Bocs S."/>
            <person name="Rouy Z."/>
            <person name="Gyapay G."/>
            <person name="Chouari R."/>
            <person name="Riviere D."/>
            <person name="Ganesan A."/>
            <person name="Daegelen P."/>
            <person name="Sghir A."/>
            <person name="Cohen G.N."/>
            <person name="Medigue C."/>
            <person name="Weissenbach J."/>
            <person name="Le Paslier D."/>
        </authorList>
    </citation>
    <scope>NUCLEOTIDE SEQUENCE [LARGE SCALE GENOMIC DNA]</scope>
    <source>
        <strain evidence="10">Evry</strain>
    </source>
</reference>
<dbReference type="InterPro" id="IPR029787">
    <property type="entry name" value="Nucleotide_cyclase"/>
</dbReference>
<evidence type="ECO:0000256" key="7">
    <source>
        <dbReference type="SAM" id="Phobius"/>
    </source>
</evidence>
<dbReference type="AlphaFoldDB" id="B0VJ07"/>
<evidence type="ECO:0000256" key="6">
    <source>
        <dbReference type="ARBA" id="ARBA00023136"/>
    </source>
</evidence>
<keyword evidence="9" id="KW-0456">Lyase</keyword>
<dbReference type="GO" id="GO:0035556">
    <property type="term" value="P:intracellular signal transduction"/>
    <property type="evidence" value="ECO:0007669"/>
    <property type="project" value="InterPro"/>
</dbReference>
<evidence type="ECO:0000313" key="10">
    <source>
        <dbReference type="Proteomes" id="UP000002019"/>
    </source>
</evidence>
<keyword evidence="6 7" id="KW-0472">Membrane</keyword>
<evidence type="ECO:0000256" key="1">
    <source>
        <dbReference type="ARBA" id="ARBA00004196"/>
    </source>
</evidence>
<protein>
    <submittedName>
        <fullName evidence="9">Adenylate cyclase</fullName>
        <ecNumber evidence="9">4.6.1.1</ecNumber>
    </submittedName>
</protein>
<keyword evidence="5 7" id="KW-1133">Transmembrane helix</keyword>
<dbReference type="CDD" id="cd07302">
    <property type="entry name" value="CHD"/>
    <property type="match status" value="1"/>
</dbReference>
<dbReference type="eggNOG" id="COG2114">
    <property type="taxonomic scope" value="Bacteria"/>
</dbReference>
<dbReference type="PROSITE" id="PS50125">
    <property type="entry name" value="GUANYLATE_CYCLASE_2"/>
    <property type="match status" value="1"/>
</dbReference>
<dbReference type="InterPro" id="IPR050697">
    <property type="entry name" value="Adenylyl/Guanylyl_Cyclase_3/4"/>
</dbReference>
<dbReference type="eggNOG" id="COG4252">
    <property type="taxonomic scope" value="Bacteria"/>
</dbReference>
<dbReference type="GO" id="GO:0006171">
    <property type="term" value="P:cAMP biosynthetic process"/>
    <property type="evidence" value="ECO:0007669"/>
    <property type="project" value="TreeGrafter"/>
</dbReference>
<dbReference type="STRING" id="459349.CLOAM1343"/>
<dbReference type="EC" id="4.6.1.1" evidence="9"/>
<keyword evidence="10" id="KW-1185">Reference proteome</keyword>
<comment type="subcellular location">
    <subcellularLocation>
        <location evidence="1">Cell envelope</location>
    </subcellularLocation>
</comment>
<dbReference type="GO" id="GO:0030313">
    <property type="term" value="C:cell envelope"/>
    <property type="evidence" value="ECO:0007669"/>
    <property type="project" value="UniProtKB-SubCell"/>
</dbReference>
<name>B0VJ07_CLOAI</name>
<dbReference type="KEGG" id="caci:CLOAM1343"/>
<evidence type="ECO:0000256" key="2">
    <source>
        <dbReference type="ARBA" id="ARBA00005381"/>
    </source>
</evidence>
<dbReference type="InterPro" id="IPR001054">
    <property type="entry name" value="A/G_cyclase"/>
</dbReference>
<sequence length="618" mass="70261">MPVKKVIIYLVIILLIVEIIFAFPFFKNLEYKAQDMLFRMRGKLPVSDKIVIIGIDDATFSALNETWPFPRDYHSKLIENLNKAGAKQIIFDIEFTEKTLPESDLRLAETANRYQNVIFAGKVLTSQRPGEPSQIIPPISPITEYNLPWGIVNMEADPDGFIRKYTLFENFDQTNLYSIGIASLANLRVYQNNWAEHIKVNSKALHLTDKSIPLADKNKAIINFRGPAKTYPAFSYANILDDSTFFMPGYQGAELDEFYEIRDSGVLKDKIVLVGATIDELHDKFPTPYGGEWTSGVEIQANFLDMVLTGNYLQKLNPWLFLLIEVVLLIGLWYLFKVLKPQFSALALLGLLIILFIINLLLFNKAGIICPIAQTIILLILIYVASILNHYWVTMKEKRFIRNAFQQYLAPELVNQLLANPKSLKFGGSLQEITVLFSDIRNFTTYSEKHSPQETVNILHEYLTEMVKIIINNHGILDKFVGDEIMALYGTPVPLPNHSFDACKTALQMRECLSRLQEKWQNEGIEPFEIGIGINTGMAVVGNLGSEQIFDYTAIGDTINLGARLEGLNKEYNTFNHIIISEFTYEKVKNLVNANYIEEVKVKGKNIAVKIYELVSLK</sequence>
<dbReference type="Pfam" id="PF05226">
    <property type="entry name" value="CHASE2"/>
    <property type="match status" value="1"/>
</dbReference>
<evidence type="ECO:0000256" key="4">
    <source>
        <dbReference type="ARBA" id="ARBA00022692"/>
    </source>
</evidence>
<dbReference type="FunFam" id="3.30.70.1230:FF:000016">
    <property type="entry name" value="Adenylate/guanylate cyclase domain-containing protein"/>
    <property type="match status" value="1"/>
</dbReference>
<evidence type="ECO:0000259" key="8">
    <source>
        <dbReference type="PROSITE" id="PS50125"/>
    </source>
</evidence>
<dbReference type="SUPFAM" id="SSF55073">
    <property type="entry name" value="Nucleotide cyclase"/>
    <property type="match status" value="1"/>
</dbReference>